<accession>A0AA41Y3N7</accession>
<dbReference type="GO" id="GO:0003677">
    <property type="term" value="F:DNA binding"/>
    <property type="evidence" value="ECO:0007669"/>
    <property type="project" value="InterPro"/>
</dbReference>
<evidence type="ECO:0000259" key="6">
    <source>
        <dbReference type="Pfam" id="PF08281"/>
    </source>
</evidence>
<dbReference type="GO" id="GO:0016987">
    <property type="term" value="F:sigma factor activity"/>
    <property type="evidence" value="ECO:0007669"/>
    <property type="project" value="UniProtKB-KW"/>
</dbReference>
<dbReference type="InterPro" id="IPR039425">
    <property type="entry name" value="RNA_pol_sigma-70-like"/>
</dbReference>
<keyword evidence="4" id="KW-0804">Transcription</keyword>
<feature type="domain" description="RNA polymerase sigma factor 70 region 4 type 2" evidence="6">
    <location>
        <begin position="109"/>
        <end position="158"/>
    </location>
</feature>
<evidence type="ECO:0000259" key="5">
    <source>
        <dbReference type="Pfam" id="PF04542"/>
    </source>
</evidence>
<evidence type="ECO:0000313" key="8">
    <source>
        <dbReference type="Proteomes" id="UP001163821"/>
    </source>
</evidence>
<dbReference type="Gene3D" id="1.10.10.10">
    <property type="entry name" value="Winged helix-like DNA-binding domain superfamily/Winged helix DNA-binding domain"/>
    <property type="match status" value="1"/>
</dbReference>
<dbReference type="AlphaFoldDB" id="A0AA41Y3N7"/>
<proteinExistence type="inferred from homology"/>
<evidence type="ECO:0000256" key="1">
    <source>
        <dbReference type="ARBA" id="ARBA00010641"/>
    </source>
</evidence>
<evidence type="ECO:0000256" key="2">
    <source>
        <dbReference type="ARBA" id="ARBA00023015"/>
    </source>
</evidence>
<dbReference type="InterPro" id="IPR007627">
    <property type="entry name" value="RNA_pol_sigma70_r2"/>
</dbReference>
<keyword evidence="2" id="KW-0805">Transcription regulation</keyword>
<dbReference type="InterPro" id="IPR014327">
    <property type="entry name" value="RNA_pol_sigma70_bacteroid"/>
</dbReference>
<comment type="similarity">
    <text evidence="1">Belongs to the sigma-70 factor family. ECF subfamily.</text>
</comment>
<evidence type="ECO:0000256" key="3">
    <source>
        <dbReference type="ARBA" id="ARBA00023082"/>
    </source>
</evidence>
<dbReference type="EMBL" id="JAPAAF010000001">
    <property type="protein sequence ID" value="MCW0481269.1"/>
    <property type="molecule type" value="Genomic_DNA"/>
</dbReference>
<gene>
    <name evidence="7" type="ORF">N2K84_00915</name>
</gene>
<evidence type="ECO:0000313" key="7">
    <source>
        <dbReference type="EMBL" id="MCW0481269.1"/>
    </source>
</evidence>
<keyword evidence="3" id="KW-0731">Sigma factor</keyword>
<evidence type="ECO:0000256" key="4">
    <source>
        <dbReference type="ARBA" id="ARBA00023163"/>
    </source>
</evidence>
<dbReference type="SUPFAM" id="SSF88946">
    <property type="entry name" value="Sigma2 domain of RNA polymerase sigma factors"/>
    <property type="match status" value="1"/>
</dbReference>
<dbReference type="GO" id="GO:0006352">
    <property type="term" value="P:DNA-templated transcription initiation"/>
    <property type="evidence" value="ECO:0007669"/>
    <property type="project" value="InterPro"/>
</dbReference>
<feature type="domain" description="RNA polymerase sigma-70 region 2" evidence="5">
    <location>
        <begin position="15"/>
        <end position="79"/>
    </location>
</feature>
<dbReference type="RefSeq" id="WP_282589873.1">
    <property type="nucleotide sequence ID" value="NZ_JAPAAF010000001.1"/>
</dbReference>
<dbReference type="Pfam" id="PF08281">
    <property type="entry name" value="Sigma70_r4_2"/>
    <property type="match status" value="1"/>
</dbReference>
<sequence length="168" mass="20067">MRQEETDVGWFKDVFDEHYGHIRNYLYYLSGDIALAEDLTQDVFVTLWEEQRKNRKTTVRAFLFTVAKNLYFKHHRRQNIRFNFASSLNQEHDQESPEFIMEMKEFDKKVQLALAGIPEKTRAVFLMSRIDKMTYTEIAESLNISNKGVEKHMNKALNLLKEKLERKL</sequence>
<name>A0AA41Y3N7_9BACT</name>
<dbReference type="InterPro" id="IPR013249">
    <property type="entry name" value="RNA_pol_sigma70_r4_t2"/>
</dbReference>
<dbReference type="PANTHER" id="PTHR43133">
    <property type="entry name" value="RNA POLYMERASE ECF-TYPE SIGMA FACTO"/>
    <property type="match status" value="1"/>
</dbReference>
<dbReference type="InterPro" id="IPR013325">
    <property type="entry name" value="RNA_pol_sigma_r2"/>
</dbReference>
<dbReference type="InterPro" id="IPR013324">
    <property type="entry name" value="RNA_pol_sigma_r3/r4-like"/>
</dbReference>
<dbReference type="NCBIfam" id="TIGR02937">
    <property type="entry name" value="sigma70-ECF"/>
    <property type="match status" value="1"/>
</dbReference>
<organism evidence="7 8">
    <name type="scientific">Gaoshiqia sediminis</name>
    <dbReference type="NCBI Taxonomy" id="2986998"/>
    <lineage>
        <taxon>Bacteria</taxon>
        <taxon>Pseudomonadati</taxon>
        <taxon>Bacteroidota</taxon>
        <taxon>Bacteroidia</taxon>
        <taxon>Marinilabiliales</taxon>
        <taxon>Prolixibacteraceae</taxon>
        <taxon>Gaoshiqia</taxon>
    </lineage>
</organism>
<keyword evidence="8" id="KW-1185">Reference proteome</keyword>
<dbReference type="Proteomes" id="UP001163821">
    <property type="component" value="Unassembled WGS sequence"/>
</dbReference>
<dbReference type="SUPFAM" id="SSF88659">
    <property type="entry name" value="Sigma3 and sigma4 domains of RNA polymerase sigma factors"/>
    <property type="match status" value="1"/>
</dbReference>
<dbReference type="Gene3D" id="1.10.1740.10">
    <property type="match status" value="1"/>
</dbReference>
<comment type="caution">
    <text evidence="7">The sequence shown here is derived from an EMBL/GenBank/DDBJ whole genome shotgun (WGS) entry which is preliminary data.</text>
</comment>
<reference evidence="7" key="1">
    <citation type="submission" date="2022-10" db="EMBL/GenBank/DDBJ databases">
        <title>Gaoshiqiia sediminis gen. nov., sp. nov., isolated from coastal sediment.</title>
        <authorList>
            <person name="Yu W.X."/>
            <person name="Mu D.S."/>
            <person name="Du J.Z."/>
            <person name="Liang Y.Q."/>
        </authorList>
    </citation>
    <scope>NUCLEOTIDE SEQUENCE</scope>
    <source>
        <strain evidence="7">A06</strain>
    </source>
</reference>
<dbReference type="InterPro" id="IPR014284">
    <property type="entry name" value="RNA_pol_sigma-70_dom"/>
</dbReference>
<protein>
    <submittedName>
        <fullName evidence="7">RNA polymerase sigma-70 factor</fullName>
    </submittedName>
</protein>
<dbReference type="Pfam" id="PF04542">
    <property type="entry name" value="Sigma70_r2"/>
    <property type="match status" value="1"/>
</dbReference>
<dbReference type="NCBIfam" id="TIGR02985">
    <property type="entry name" value="Sig70_bacteroi1"/>
    <property type="match status" value="1"/>
</dbReference>
<dbReference type="PANTHER" id="PTHR43133:SF46">
    <property type="entry name" value="RNA POLYMERASE SIGMA-70 FACTOR ECF SUBFAMILY"/>
    <property type="match status" value="1"/>
</dbReference>
<dbReference type="InterPro" id="IPR036388">
    <property type="entry name" value="WH-like_DNA-bd_sf"/>
</dbReference>